<evidence type="ECO:0000259" key="1">
    <source>
        <dbReference type="Pfam" id="PF11443"/>
    </source>
</evidence>
<organism evidence="3 4">
    <name type="scientific">Seiridium cardinale</name>
    <dbReference type="NCBI Taxonomy" id="138064"/>
    <lineage>
        <taxon>Eukaryota</taxon>
        <taxon>Fungi</taxon>
        <taxon>Dikarya</taxon>
        <taxon>Ascomycota</taxon>
        <taxon>Pezizomycotina</taxon>
        <taxon>Sordariomycetes</taxon>
        <taxon>Xylariomycetidae</taxon>
        <taxon>Amphisphaeriales</taxon>
        <taxon>Sporocadaceae</taxon>
        <taxon>Seiridium</taxon>
    </lineage>
</organism>
<evidence type="ECO:0000259" key="2">
    <source>
        <dbReference type="Pfam" id="PF25043"/>
    </source>
</evidence>
<reference evidence="3 4" key="1">
    <citation type="submission" date="2024-02" db="EMBL/GenBank/DDBJ databases">
        <title>First draft genome assembly of two strains of Seiridium cardinale.</title>
        <authorList>
            <person name="Emiliani G."/>
            <person name="Scali E."/>
        </authorList>
    </citation>
    <scope>NUCLEOTIDE SEQUENCE [LARGE SCALE GENOMIC DNA]</scope>
    <source>
        <strain evidence="3 4">BM-138-000479</strain>
    </source>
</reference>
<dbReference type="Pfam" id="PF25043">
    <property type="entry name" value="DUF7788"/>
    <property type="match status" value="1"/>
</dbReference>
<dbReference type="Proteomes" id="UP001465668">
    <property type="component" value="Unassembled WGS sequence"/>
</dbReference>
<dbReference type="InterPro" id="IPR058580">
    <property type="entry name" value="DUF2828"/>
</dbReference>
<dbReference type="InterPro" id="IPR011205">
    <property type="entry name" value="UCP015417_vWA"/>
</dbReference>
<name>A0ABR2Y1E7_9PEZI</name>
<dbReference type="EMBL" id="JARVKM010000009">
    <property type="protein sequence ID" value="KAK9779802.1"/>
    <property type="molecule type" value="Genomic_DNA"/>
</dbReference>
<feature type="domain" description="DUF7788" evidence="2">
    <location>
        <begin position="597"/>
        <end position="850"/>
    </location>
</feature>
<proteinExistence type="predicted"/>
<comment type="caution">
    <text evidence="3">The sequence shown here is derived from an EMBL/GenBank/DDBJ whole genome shotgun (WGS) entry which is preliminary data.</text>
</comment>
<dbReference type="Pfam" id="PF11443">
    <property type="entry name" value="DUF2828"/>
    <property type="match status" value="1"/>
</dbReference>
<evidence type="ECO:0000313" key="4">
    <source>
        <dbReference type="Proteomes" id="UP001465668"/>
    </source>
</evidence>
<feature type="domain" description="DUF2828" evidence="1">
    <location>
        <begin position="145"/>
        <end position="595"/>
    </location>
</feature>
<protein>
    <submittedName>
        <fullName evidence="3">Uncharacterized protein</fullName>
    </submittedName>
</protein>
<dbReference type="PANTHER" id="PTHR31373">
    <property type="entry name" value="OS06G0652100 PROTEIN"/>
    <property type="match status" value="1"/>
</dbReference>
<sequence>MPLALSSRPFEFFQISIPLVRSEVVSLAVLLLELPPRLIALFQWPSMDPEQGNDASASVTKHSFLDSSFPVLLPVLPELRSSQAHFEAHVQNVLGSQEPSDVVHLNDKMASISNEGLTQDPFIDALLKKLATVATLDDRDGQMPTENGDVAYSTSGNALVNLFSELETVVSSDRLKLLLDVAWKEDPDATLRLIWNCRSIHLGKGDITFYRAAGWLAQNHPQTLLVNLEWLVRPVIHKKAAENKTEKGDVTVSSADDFEIVVTDVGMEGSESPKKKRKVIPETEPEIPEFHVQHGVSHSYWKDLLNLLSLAARDKLTSDLSSDDIHCILEDDAGEQMGKGRAKKSRDWTLGRKKTLAQERHQLVVAQLLQANGFYRTFHVTVARIIADQLKLDLDRVNGSKAEKRLVSLCGKWAPTPKKSHDRHTFIVSSIAELLYEFDEVCPGSVDPTDRETYLKYARRAYQASTLSKLRKHLDTVERPISEDRFRDIKYDRVPSLAMKRYASLFRKKDQENFEQYIAKVATGKARILGATLLPSTLVHNVRVRYGVGLNKVFGSDFAGRLANRKQEIEREVMVNTADGQWKTLCQRIKDSGKLESSIAVCDVSGSMYCPVFKDGTCPIDSAIGLSLLLAEVSRPPFGGTFITFSILPEVVRVGGRYDERSFKDKVDYIASSRCFIKTDFVAIFETVLLPIALNYKLKPEHMVKQVFVFSDRPFNEKESDFYPRNVPPMIVTPRTFSPSFEDLRLEEIWSTSFQRIKNKFEDAGYQLPRLIFWNLASGRNNGAAPKPVTADEDNTTLVNGYSQGQLKMFLENGSFEDEPEEIVEKDEDGAVAVDTKKSMDPAAVMREAISHEAYRMLKVVD</sequence>
<dbReference type="PIRSF" id="PIRSF015417">
    <property type="entry name" value="T31B5_30_vWA"/>
    <property type="match status" value="1"/>
</dbReference>
<dbReference type="PANTHER" id="PTHR31373:SF27">
    <property type="entry name" value="TROVE DOMAIN-CONTAINING PROTEIN"/>
    <property type="match status" value="1"/>
</dbReference>
<gene>
    <name evidence="3" type="ORF">SCAR479_03409</name>
</gene>
<dbReference type="InterPro" id="IPR056690">
    <property type="entry name" value="DUF7788"/>
</dbReference>
<keyword evidence="4" id="KW-1185">Reference proteome</keyword>
<accession>A0ABR2Y1E7</accession>
<evidence type="ECO:0000313" key="3">
    <source>
        <dbReference type="EMBL" id="KAK9779802.1"/>
    </source>
</evidence>